<dbReference type="SUPFAM" id="SSF82895">
    <property type="entry name" value="TSP-1 type 1 repeat"/>
    <property type="match status" value="1"/>
</dbReference>
<feature type="domain" description="EGF-like" evidence="4">
    <location>
        <begin position="393"/>
        <end position="428"/>
    </location>
</feature>
<dbReference type="InterPro" id="IPR002049">
    <property type="entry name" value="LE_dom"/>
</dbReference>
<evidence type="ECO:0000256" key="2">
    <source>
        <dbReference type="SAM" id="MobiDB-lite"/>
    </source>
</evidence>
<protein>
    <submittedName>
        <fullName evidence="5">G1726 protein</fullName>
    </submittedName>
</protein>
<feature type="disulfide bond" evidence="1">
    <location>
        <begin position="418"/>
        <end position="427"/>
    </location>
</feature>
<keyword evidence="3" id="KW-0472">Membrane</keyword>
<keyword evidence="6" id="KW-1185">Reference proteome</keyword>
<feature type="region of interest" description="Disordered" evidence="2">
    <location>
        <begin position="1022"/>
        <end position="1061"/>
    </location>
</feature>
<dbReference type="PROSITE" id="PS01248">
    <property type="entry name" value="EGF_LAM_1"/>
    <property type="match status" value="1"/>
</dbReference>
<dbReference type="InterPro" id="IPR000884">
    <property type="entry name" value="TSP1_rpt"/>
</dbReference>
<keyword evidence="1" id="KW-0245">EGF-like domain</keyword>
<reference evidence="5 6" key="1">
    <citation type="submission" date="2024-06" db="EMBL/GenBank/DDBJ databases">
        <authorList>
            <person name="Kraege A."/>
            <person name="Thomma B."/>
        </authorList>
    </citation>
    <scope>NUCLEOTIDE SEQUENCE [LARGE SCALE GENOMIC DNA]</scope>
</reference>
<dbReference type="InterPro" id="IPR000742">
    <property type="entry name" value="EGF"/>
</dbReference>
<comment type="caution">
    <text evidence="5">The sequence shown here is derived from an EMBL/GenBank/DDBJ whole genome shotgun (WGS) entry which is preliminary data.</text>
</comment>
<feature type="region of interest" description="Disordered" evidence="2">
    <location>
        <begin position="907"/>
        <end position="953"/>
    </location>
</feature>
<dbReference type="PROSITE" id="PS50092">
    <property type="entry name" value="TSP1"/>
    <property type="match status" value="1"/>
</dbReference>
<evidence type="ECO:0000256" key="1">
    <source>
        <dbReference type="PROSITE-ProRule" id="PRU00076"/>
    </source>
</evidence>
<feature type="transmembrane region" description="Helical" evidence="3">
    <location>
        <begin position="828"/>
        <end position="853"/>
    </location>
</feature>
<evidence type="ECO:0000313" key="5">
    <source>
        <dbReference type="EMBL" id="CAL5219815.1"/>
    </source>
</evidence>
<dbReference type="Pfam" id="PF19030">
    <property type="entry name" value="TSP1_ADAMTS"/>
    <property type="match status" value="1"/>
</dbReference>
<dbReference type="PROSITE" id="PS01186">
    <property type="entry name" value="EGF_2"/>
    <property type="match status" value="1"/>
</dbReference>
<comment type="caution">
    <text evidence="1">Lacks conserved residue(s) required for the propagation of feature annotation.</text>
</comment>
<feature type="domain" description="EGF-like" evidence="4">
    <location>
        <begin position="739"/>
        <end position="774"/>
    </location>
</feature>
<dbReference type="EMBL" id="CAXHTA020000002">
    <property type="protein sequence ID" value="CAL5219815.1"/>
    <property type="molecule type" value="Genomic_DNA"/>
</dbReference>
<organism evidence="5 6">
    <name type="scientific">Coccomyxa viridis</name>
    <dbReference type="NCBI Taxonomy" id="1274662"/>
    <lineage>
        <taxon>Eukaryota</taxon>
        <taxon>Viridiplantae</taxon>
        <taxon>Chlorophyta</taxon>
        <taxon>core chlorophytes</taxon>
        <taxon>Trebouxiophyceae</taxon>
        <taxon>Trebouxiophyceae incertae sedis</taxon>
        <taxon>Coccomyxaceae</taxon>
        <taxon>Coccomyxa</taxon>
    </lineage>
</organism>
<dbReference type="InterPro" id="IPR036383">
    <property type="entry name" value="TSP1_rpt_sf"/>
</dbReference>
<dbReference type="PROSITE" id="PS00022">
    <property type="entry name" value="EGF_1"/>
    <property type="match status" value="2"/>
</dbReference>
<dbReference type="Proteomes" id="UP001497392">
    <property type="component" value="Unassembled WGS sequence"/>
</dbReference>
<keyword evidence="3" id="KW-0812">Transmembrane</keyword>
<name>A0ABP1FIN5_9CHLO</name>
<proteinExistence type="predicted"/>
<feature type="region of interest" description="Disordered" evidence="2">
    <location>
        <begin position="987"/>
        <end position="1006"/>
    </location>
</feature>
<feature type="compositionally biased region" description="Low complexity" evidence="2">
    <location>
        <begin position="907"/>
        <end position="925"/>
    </location>
</feature>
<feature type="disulfide bond" evidence="1">
    <location>
        <begin position="764"/>
        <end position="773"/>
    </location>
</feature>
<keyword evidence="3" id="KW-1133">Transmembrane helix</keyword>
<feature type="compositionally biased region" description="Polar residues" evidence="2">
    <location>
        <begin position="934"/>
        <end position="953"/>
    </location>
</feature>
<feature type="compositionally biased region" description="Basic and acidic residues" evidence="2">
    <location>
        <begin position="991"/>
        <end position="1001"/>
    </location>
</feature>
<dbReference type="PROSITE" id="PS50026">
    <property type="entry name" value="EGF_3"/>
    <property type="match status" value="2"/>
</dbReference>
<sequence>MYSSKSQDCSTSFGGVLCGGYLLDAPLHAAILAGACDVACEITQPQGCPAPPAIFAVPTIAPAPAPGPACAPEPEPGCDRWEYVCQGPAQYSFTERQYAILQNAGTCTADLDPSYCFAGSSIVEVAAYNAVKGATCRKQCLDGGLIQACPASLSALAPGPGTGLVASAHHAFILPNGSLSTAYDMRALPRGGLSSALQTGAPTEHPSMHGPEVLSSEYAGGYGGYGRRGTYGGYGGSLRKPQPPPSGLATQSLSEAQVAGSDSRYLLQLGPSGECSAPCGGGTREQSLSCIDTVLGLPVEMTMCSLNSTTLGRLSEPCNTHQCSGCYWSAGDWGSCSADCGNGSAQRMVQCLHDGLAVSPDHPGCSNGCQPALKPHACVKSGGTALQIEQLCGSKGCSRVSDCMGAGSCNSATATCACAPGFAGSTCAISLGPCNSSEPRSSNTSQATFCCSTGVVDRQGTCCSSGVVSEAGACCTGANATLDSLGTCCNGQLDACGACNGTGQVMDFTGSCCPGGQDAGGLCCPPPSTVDEFGVCGGKSNSGISVLNLKLLSNHTSGLLSPGSAGYVSMQHSLAGAVAARLGINSSHVVLRSINPASAPTRRLRAVSSQAHDDDDFPVVAVPFSIGAAIVIPTIRPVGHSQGTGRRRVLAQGPAPAHQAASLGATVWLRPPYSSGSYASLASQLSRSNVSTTGSPVHIQGVQGLSKLGIRGNGKCEIGELPGPDNEGVPADCPLMFHNVPSGANGQPCNSHGAAIYAQGTCQCYTGYSGDACQTCGNGYALAGGLCQRTLESFQAQAALAGKPAQLPTAPAPAPRDLATPKGSAASLAVPLAASLLGCLAVLALIALALILYARHKRRRSAAASVRMKGAALPITVTAGAPQQGATQAGGTQEGVARPATYATAATDSLTSKDSGSSVSSTSVESVRRRSAMGSMTFTPSTTQSHPSKTSMRPTYTVTHMHEAQGLVTAPSGSTYFDAQAAPEHAAGVDSMEKGKGRASADSDAGARGNLRAHAVALSDCSDMSFGSAPASVGSSQECIPRTDSIPEEREVLQQGAEKKK</sequence>
<accession>A0ABP1FIN5</accession>
<keyword evidence="1" id="KW-1015">Disulfide bond</keyword>
<evidence type="ECO:0000256" key="3">
    <source>
        <dbReference type="SAM" id="Phobius"/>
    </source>
</evidence>
<gene>
    <name evidence="5" type="primary">g1726</name>
    <name evidence="5" type="ORF">VP750_LOCUS1474</name>
</gene>
<evidence type="ECO:0000259" key="4">
    <source>
        <dbReference type="PROSITE" id="PS50026"/>
    </source>
</evidence>
<feature type="region of interest" description="Disordered" evidence="2">
    <location>
        <begin position="194"/>
        <end position="213"/>
    </location>
</feature>
<evidence type="ECO:0000313" key="6">
    <source>
        <dbReference type="Proteomes" id="UP001497392"/>
    </source>
</evidence>